<evidence type="ECO:0000256" key="1">
    <source>
        <dbReference type="ARBA" id="ARBA00022723"/>
    </source>
</evidence>
<dbReference type="Pfam" id="PF00072">
    <property type="entry name" value="Response_reg"/>
    <property type="match status" value="1"/>
</dbReference>
<protein>
    <recommendedName>
        <fullName evidence="6">Phosphodiesterase</fullName>
        <ecNumber evidence="6">3.1.4.-</ecNumber>
    </recommendedName>
</protein>
<dbReference type="STRING" id="1890364.A0A2P6NQH2"/>
<feature type="binding site" evidence="4">
    <location>
        <position position="601"/>
    </location>
    <ligand>
        <name>Zn(2+)</name>
        <dbReference type="ChEBI" id="CHEBI:29105"/>
        <label>1</label>
    </ligand>
</feature>
<dbReference type="InterPro" id="IPR002073">
    <property type="entry name" value="PDEase_catalytic_dom"/>
</dbReference>
<evidence type="ECO:0000256" key="7">
    <source>
        <dbReference type="SAM" id="Coils"/>
    </source>
</evidence>
<dbReference type="OrthoDB" id="15023at2759"/>
<dbReference type="PROSITE" id="PS00126">
    <property type="entry name" value="PDEASE_I_1"/>
    <property type="match status" value="1"/>
</dbReference>
<evidence type="ECO:0000313" key="10">
    <source>
        <dbReference type="EMBL" id="PRP86202.1"/>
    </source>
</evidence>
<organism evidence="10 11">
    <name type="scientific">Planoprotostelium fungivorum</name>
    <dbReference type="NCBI Taxonomy" id="1890364"/>
    <lineage>
        <taxon>Eukaryota</taxon>
        <taxon>Amoebozoa</taxon>
        <taxon>Evosea</taxon>
        <taxon>Variosea</taxon>
        <taxon>Cavosteliida</taxon>
        <taxon>Cavosteliaceae</taxon>
        <taxon>Planoprotostelium</taxon>
    </lineage>
</organism>
<reference evidence="10 11" key="1">
    <citation type="journal article" date="2018" name="Genome Biol. Evol.">
        <title>Multiple Roots of Fruiting Body Formation in Amoebozoa.</title>
        <authorList>
            <person name="Hillmann F."/>
            <person name="Forbes G."/>
            <person name="Novohradska S."/>
            <person name="Ferling I."/>
            <person name="Riege K."/>
            <person name="Groth M."/>
            <person name="Westermann M."/>
            <person name="Marz M."/>
            <person name="Spaller T."/>
            <person name="Winckler T."/>
            <person name="Schaap P."/>
            <person name="Glockner G."/>
        </authorList>
    </citation>
    <scope>NUCLEOTIDE SEQUENCE [LARGE SCALE GENOMIC DNA]</scope>
    <source>
        <strain evidence="10 11">Jena</strain>
    </source>
</reference>
<keyword evidence="7" id="KW-0175">Coiled coil</keyword>
<evidence type="ECO:0000256" key="5">
    <source>
        <dbReference type="PROSITE-ProRule" id="PRU00169"/>
    </source>
</evidence>
<evidence type="ECO:0000256" key="6">
    <source>
        <dbReference type="RuleBase" id="RU363067"/>
    </source>
</evidence>
<dbReference type="SMART" id="SM00448">
    <property type="entry name" value="REC"/>
    <property type="match status" value="1"/>
</dbReference>
<keyword evidence="2 6" id="KW-0378">Hydrolase</keyword>
<feature type="domain" description="Response regulatory" evidence="8">
    <location>
        <begin position="45"/>
        <end position="160"/>
    </location>
</feature>
<dbReference type="PRINTS" id="PR00387">
    <property type="entry name" value="PDIESTERASE1"/>
</dbReference>
<evidence type="ECO:0000313" key="11">
    <source>
        <dbReference type="Proteomes" id="UP000241769"/>
    </source>
</evidence>
<dbReference type="InterPro" id="IPR003607">
    <property type="entry name" value="HD/PDEase_dom"/>
</dbReference>
<dbReference type="GO" id="GO:0000160">
    <property type="term" value="P:phosphorelay signal transduction system"/>
    <property type="evidence" value="ECO:0007669"/>
    <property type="project" value="InterPro"/>
</dbReference>
<feature type="binding site" evidence="4">
    <location>
        <position position="638"/>
    </location>
    <ligand>
        <name>Zn(2+)</name>
        <dbReference type="ChEBI" id="CHEBI:29105"/>
        <label>1</label>
    </ligand>
</feature>
<comment type="cofactor">
    <cofactor evidence="6">
        <name>a divalent metal cation</name>
        <dbReference type="ChEBI" id="CHEBI:60240"/>
    </cofactor>
    <text evidence="6">Binds 2 divalent metal cations per subunit. Site 1 may preferentially bind zinc ions, while site 2 has a preference for magnesium and/or manganese ions.</text>
</comment>
<evidence type="ECO:0000256" key="4">
    <source>
        <dbReference type="PIRSR" id="PIRSR623088-3"/>
    </source>
</evidence>
<dbReference type="InterPro" id="IPR023088">
    <property type="entry name" value="PDEase"/>
</dbReference>
<proteinExistence type="inferred from homology"/>
<feature type="coiled-coil region" evidence="7">
    <location>
        <begin position="211"/>
        <end position="266"/>
    </location>
</feature>
<keyword evidence="11" id="KW-1185">Reference proteome</keyword>
<evidence type="ECO:0000256" key="3">
    <source>
        <dbReference type="PIRSR" id="PIRSR623088-1"/>
    </source>
</evidence>
<keyword evidence="1 4" id="KW-0479">Metal-binding</keyword>
<evidence type="ECO:0000259" key="8">
    <source>
        <dbReference type="PROSITE" id="PS50110"/>
    </source>
</evidence>
<evidence type="ECO:0000259" key="9">
    <source>
        <dbReference type="PROSITE" id="PS51845"/>
    </source>
</evidence>
<dbReference type="SMART" id="SM00471">
    <property type="entry name" value="HDc"/>
    <property type="match status" value="1"/>
</dbReference>
<dbReference type="SUPFAM" id="SSF52172">
    <property type="entry name" value="CheY-like"/>
    <property type="match status" value="1"/>
</dbReference>
<dbReference type="PROSITE" id="PS50110">
    <property type="entry name" value="RESPONSE_REGULATORY"/>
    <property type="match status" value="1"/>
</dbReference>
<dbReference type="GO" id="GO:0004114">
    <property type="term" value="F:3',5'-cyclic-nucleotide phosphodiesterase activity"/>
    <property type="evidence" value="ECO:0007669"/>
    <property type="project" value="InterPro"/>
</dbReference>
<dbReference type="PROSITE" id="PS51845">
    <property type="entry name" value="PDEASE_I_2"/>
    <property type="match status" value="1"/>
</dbReference>
<dbReference type="GO" id="GO:0046872">
    <property type="term" value="F:metal ion binding"/>
    <property type="evidence" value="ECO:0007669"/>
    <property type="project" value="UniProtKB-KW"/>
</dbReference>
<dbReference type="Gene3D" id="1.10.1300.10">
    <property type="entry name" value="3'5'-cyclic nucleotide phosphodiesterase, catalytic domain"/>
    <property type="match status" value="1"/>
</dbReference>
<dbReference type="AlphaFoldDB" id="A0A2P6NQH2"/>
<dbReference type="InParanoid" id="A0A2P6NQH2"/>
<dbReference type="InterPro" id="IPR001789">
    <property type="entry name" value="Sig_transdc_resp-reg_receiver"/>
</dbReference>
<accession>A0A2P6NQH2</accession>
<dbReference type="Pfam" id="PF00233">
    <property type="entry name" value="PDEase_I"/>
    <property type="match status" value="1"/>
</dbReference>
<feature type="binding site" evidence="4">
    <location>
        <position position="749"/>
    </location>
    <ligand>
        <name>Zn(2+)</name>
        <dbReference type="ChEBI" id="CHEBI:29105"/>
        <label>1</label>
    </ligand>
</feature>
<feature type="binding site" evidence="4">
    <location>
        <position position="638"/>
    </location>
    <ligand>
        <name>Zn(2+)</name>
        <dbReference type="ChEBI" id="CHEBI:29105"/>
        <label>2</label>
    </ligand>
</feature>
<sequence>MQRHYEVRTNRKSSIPPAYDVRGGGMSFSNLEIKWQHIRELTKILVVGTATFTSAPATVAKTLSTLGYHVVLVEDVLQAISRIKEEKFGVVLVTIAQPGKEQGNSVLERMKQIDPELNVVMLSLRDSSETTLLYLRSGAADVLSAPLAPEVAQTRLGSIVEINYLKSELRTVSNENQIVNSALGELKSEQMEVTAARDQAVRQNDLLRTECQRQNALIREYETTIRKKNEESESIDSSVIFLNKEVDRWKAEATTLAETNRELQREHTLQKEQLENLKKPALLSGNEAAFELAKQVEINNALVAENRKLKENGGKIVQNQALLDEFEGLKKTLVKRDKKIASLRTIEVKLEEKEETIKSITKDWGDEKRERMAREAELIEMDRSLTIATRRITAYESHINELKGKITTLCWRLALLSSELTQRYVLNAPEFWSASEEGAEMVQKVKSSMSSPAENITQALNAANNPDMNPTQLRKLLQQVLDSIRSSNNIYRPSVTQMFEASPLDDMTQRWMEWELTSPLENQNPDGDNDVVDLNLDATVTSTWNFDVFNYEEPTLVALTVGMFRELGLLKKFSITGNTMTRFVEDVRASYRTNPYHNFRHAFDVTQTCFMMLKEGGAMNYLNPLDHFGLLMAALCHDLDHPGLNNNFHCAARSKLAMIYNDMSVLENHHCCVAFKLINKSKINVLSGLSASQYQEIRKTMVSAILTTDMSQHFELLGKFNTRLGTAEFSKENANDRQMIVQVLLHASDVSNVAKPVNVRRWSDLCFEEFLCQGDKEKEMGLPVSPFFDRKNTDQVKLSLNFIDYLTHPLYSSLTKVLPKLEVCLNWMKQSREYWSKQSESEVVLPQVDKKEAAKFVQKTKRAALEKTAAEHRTETTRSVAADRLQPKRTEISVLKEYLNKRTTTREKSCRSGPQLIYLDRKLFVR</sequence>
<dbReference type="InterPro" id="IPR023174">
    <property type="entry name" value="PDEase_CS"/>
</dbReference>
<dbReference type="SUPFAM" id="SSF109604">
    <property type="entry name" value="HD-domain/PDEase-like"/>
    <property type="match status" value="1"/>
</dbReference>
<dbReference type="PANTHER" id="PTHR11347">
    <property type="entry name" value="CYCLIC NUCLEOTIDE PHOSPHODIESTERASE"/>
    <property type="match status" value="1"/>
</dbReference>
<dbReference type="InterPro" id="IPR036971">
    <property type="entry name" value="PDEase_catalytic_dom_sf"/>
</dbReference>
<feature type="active site" description="Proton donor" evidence="3">
    <location>
        <position position="597"/>
    </location>
</feature>
<dbReference type="EC" id="3.1.4.-" evidence="6"/>
<feature type="domain" description="PDEase" evidence="9">
    <location>
        <begin position="524"/>
        <end position="842"/>
    </location>
</feature>
<dbReference type="CDD" id="cd00077">
    <property type="entry name" value="HDc"/>
    <property type="match status" value="1"/>
</dbReference>
<feature type="binding site" evidence="4">
    <location>
        <position position="637"/>
    </location>
    <ligand>
        <name>Zn(2+)</name>
        <dbReference type="ChEBI" id="CHEBI:29105"/>
        <label>1</label>
    </ligand>
</feature>
<evidence type="ECO:0000256" key="2">
    <source>
        <dbReference type="ARBA" id="ARBA00022801"/>
    </source>
</evidence>
<dbReference type="CDD" id="cd00156">
    <property type="entry name" value="REC"/>
    <property type="match status" value="1"/>
</dbReference>
<name>A0A2P6NQH2_9EUKA</name>
<comment type="caution">
    <text evidence="5">Lacks conserved residue(s) required for the propagation of feature annotation.</text>
</comment>
<dbReference type="Proteomes" id="UP000241769">
    <property type="component" value="Unassembled WGS sequence"/>
</dbReference>
<comment type="caution">
    <text evidence="10">The sequence shown here is derived from an EMBL/GenBank/DDBJ whole genome shotgun (WGS) entry which is preliminary data.</text>
</comment>
<dbReference type="EMBL" id="MDYQ01000034">
    <property type="protein sequence ID" value="PRP86202.1"/>
    <property type="molecule type" value="Genomic_DNA"/>
</dbReference>
<dbReference type="Gene3D" id="3.40.50.2300">
    <property type="match status" value="1"/>
</dbReference>
<dbReference type="InterPro" id="IPR011006">
    <property type="entry name" value="CheY-like_superfamily"/>
</dbReference>
<comment type="similarity">
    <text evidence="6">Belongs to the cyclic nucleotide phosphodiesterase family.</text>
</comment>
<gene>
    <name evidence="10" type="ORF">PROFUN_05718</name>
</gene>